<dbReference type="InterPro" id="IPR005123">
    <property type="entry name" value="Oxoglu/Fe-dep_dioxygenase_dom"/>
</dbReference>
<dbReference type="RefSeq" id="XP_002509348.1">
    <property type="nucleotide sequence ID" value="XM_002509302.1"/>
</dbReference>
<evidence type="ECO:0000313" key="4">
    <source>
        <dbReference type="Proteomes" id="UP000002009"/>
    </source>
</evidence>
<protein>
    <recommendedName>
        <fullName evidence="2">Fe2OG dioxygenase domain-containing protein</fullName>
    </recommendedName>
</protein>
<dbReference type="PROSITE" id="PS51471">
    <property type="entry name" value="FE2OG_OXY"/>
    <property type="match status" value="1"/>
</dbReference>
<gene>
    <name evidence="3" type="ORF">MICPUN_113308</name>
</gene>
<dbReference type="InParanoid" id="C1FJI8"/>
<proteinExistence type="inferred from homology"/>
<dbReference type="PANTHER" id="PTHR35169">
    <property type="entry name" value="FE2OG DIOXYGENASE DOMAIN-CONTAINING PROTEIN"/>
    <property type="match status" value="1"/>
</dbReference>
<dbReference type="eggNOG" id="ENOG502S2WS">
    <property type="taxonomic scope" value="Eukaryota"/>
</dbReference>
<dbReference type="GO" id="GO:0046872">
    <property type="term" value="F:metal ion binding"/>
    <property type="evidence" value="ECO:0007669"/>
    <property type="project" value="UniProtKB-KW"/>
</dbReference>
<dbReference type="GO" id="GO:0016491">
    <property type="term" value="F:oxidoreductase activity"/>
    <property type="evidence" value="ECO:0007669"/>
    <property type="project" value="UniProtKB-KW"/>
</dbReference>
<comment type="similarity">
    <text evidence="1">Belongs to the iron/ascorbate-dependent oxidoreductase family.</text>
</comment>
<dbReference type="EMBL" id="CP001577">
    <property type="protein sequence ID" value="ACO70606.1"/>
    <property type="molecule type" value="Genomic_DNA"/>
</dbReference>
<dbReference type="OrthoDB" id="5952526at2759"/>
<evidence type="ECO:0000259" key="2">
    <source>
        <dbReference type="PROSITE" id="PS51471"/>
    </source>
</evidence>
<evidence type="ECO:0000313" key="3">
    <source>
        <dbReference type="EMBL" id="ACO70606.1"/>
    </source>
</evidence>
<reference evidence="3 4" key="1">
    <citation type="journal article" date="2009" name="Science">
        <title>Green evolution and dynamic adaptations revealed by genomes of the marine picoeukaryotes Micromonas.</title>
        <authorList>
            <person name="Worden A.Z."/>
            <person name="Lee J.H."/>
            <person name="Mock T."/>
            <person name="Rouze P."/>
            <person name="Simmons M.P."/>
            <person name="Aerts A.L."/>
            <person name="Allen A.E."/>
            <person name="Cuvelier M.L."/>
            <person name="Derelle E."/>
            <person name="Everett M.V."/>
            <person name="Foulon E."/>
            <person name="Grimwood J."/>
            <person name="Gundlach H."/>
            <person name="Henrissat B."/>
            <person name="Napoli C."/>
            <person name="McDonald S.M."/>
            <person name="Parker M.S."/>
            <person name="Rombauts S."/>
            <person name="Salamov A."/>
            <person name="Von Dassow P."/>
            <person name="Badger J.H."/>
            <person name="Coutinho P.M."/>
            <person name="Demir E."/>
            <person name="Dubchak I."/>
            <person name="Gentemann C."/>
            <person name="Eikrem W."/>
            <person name="Gready J.E."/>
            <person name="John U."/>
            <person name="Lanier W."/>
            <person name="Lindquist E.A."/>
            <person name="Lucas S."/>
            <person name="Mayer K.F."/>
            <person name="Moreau H."/>
            <person name="Not F."/>
            <person name="Otillar R."/>
            <person name="Panaud O."/>
            <person name="Pangilinan J."/>
            <person name="Paulsen I."/>
            <person name="Piegu B."/>
            <person name="Poliakov A."/>
            <person name="Robbens S."/>
            <person name="Schmutz J."/>
            <person name="Toulza E."/>
            <person name="Wyss T."/>
            <person name="Zelensky A."/>
            <person name="Zhou K."/>
            <person name="Armbrust E.V."/>
            <person name="Bhattacharya D."/>
            <person name="Goodenough U.W."/>
            <person name="Van de Peer Y."/>
            <person name="Grigoriev I.V."/>
        </authorList>
    </citation>
    <scope>NUCLEOTIDE SEQUENCE [LARGE SCALE GENOMIC DNA]</scope>
    <source>
        <strain evidence="4">RCC299 / NOUM17</strain>
    </source>
</reference>
<dbReference type="OMA" id="WERRTAD"/>
<organism evidence="3 4">
    <name type="scientific">Micromonas commoda (strain RCC299 / NOUM17 / CCMP2709)</name>
    <name type="common">Picoplanktonic green alga</name>
    <dbReference type="NCBI Taxonomy" id="296587"/>
    <lineage>
        <taxon>Eukaryota</taxon>
        <taxon>Viridiplantae</taxon>
        <taxon>Chlorophyta</taxon>
        <taxon>Mamiellophyceae</taxon>
        <taxon>Mamiellales</taxon>
        <taxon>Mamiellaceae</taxon>
        <taxon>Micromonas</taxon>
    </lineage>
</organism>
<keyword evidence="1" id="KW-0479">Metal-binding</keyword>
<accession>C1FJI8</accession>
<dbReference type="PANTHER" id="PTHR35169:SF1">
    <property type="entry name" value="PROLYL 4-HYDROXYLASE ALPHA SUBUNIT FE(2+) 2OG DIOXYGENASE DOMAIN-CONTAINING PROTEIN"/>
    <property type="match status" value="1"/>
</dbReference>
<name>C1FJI8_MICCC</name>
<dbReference type="GeneID" id="8247983"/>
<dbReference type="KEGG" id="mis:MICPUN_113308"/>
<sequence length="382" mass="41564">MEGELPPLARPLLTNRDETTVGFADDWTPSHVKVALNLTLNAEFVPASANVRDLSSLPGAPSGCRAAVARVVALDGLIDKTALGWIREHLGVDIEDERRHGGAKPRESLWERKTADDDLAEPTYGLRKESMDRLVRTMMHREGVEPTTRLDEFHARLQALYPDWIVCHMPADALRADEEASEKPDDSLDASAGGSAGFRCDAFVANAAVHGDEYRWHVDADPSSFPDSCAWTRTYGDYVNGEPGKPLFVSAVVYANSVWDEDAWGGETHFMDVGSGVGALVCPRPGRVVLMDQDVTHRVSPPTRAANGRARYSLVYKLVFFPRAKGGAAGPDASLWERGIARAEWGPPSPIGSAAKLAAIVNAAARARRTETGAVKRDREEE</sequence>
<evidence type="ECO:0000256" key="1">
    <source>
        <dbReference type="RuleBase" id="RU003682"/>
    </source>
</evidence>
<dbReference type="Proteomes" id="UP000002009">
    <property type="component" value="Chromosome 12"/>
</dbReference>
<dbReference type="Gene3D" id="2.60.120.620">
    <property type="entry name" value="q2cbj1_9rhob like domain"/>
    <property type="match status" value="1"/>
</dbReference>
<feature type="domain" description="Fe2OG dioxygenase" evidence="2">
    <location>
        <begin position="198"/>
        <end position="324"/>
    </location>
</feature>
<keyword evidence="1" id="KW-0560">Oxidoreductase</keyword>
<keyword evidence="4" id="KW-1185">Reference proteome</keyword>
<keyword evidence="1" id="KW-0408">Iron</keyword>
<dbReference type="AlphaFoldDB" id="C1FJI8"/>
<dbReference type="Pfam" id="PF13640">
    <property type="entry name" value="2OG-FeII_Oxy_3"/>
    <property type="match status" value="1"/>
</dbReference>
<dbReference type="InterPro" id="IPR044862">
    <property type="entry name" value="Pro_4_hyd_alph_FE2OG_OXY"/>
</dbReference>